<gene>
    <name evidence="9" type="ORF">HF521_010617</name>
</gene>
<keyword evidence="7" id="KW-0496">Mitochondrion</keyword>
<reference evidence="9" key="1">
    <citation type="submission" date="2020-08" db="EMBL/GenBank/DDBJ databases">
        <title>Chromosome-level assembly of Southern catfish (Silurus meridionalis) provides insights into visual adaptation to the nocturnal and benthic lifestyles.</title>
        <authorList>
            <person name="Zhang Y."/>
            <person name="Wang D."/>
            <person name="Peng Z."/>
        </authorList>
    </citation>
    <scope>NUCLEOTIDE SEQUENCE</scope>
    <source>
        <strain evidence="9">SWU-2019-XX</strain>
        <tissue evidence="9">Muscle</tissue>
    </source>
</reference>
<feature type="domain" description="HotDog ACOT-type" evidence="8">
    <location>
        <begin position="89"/>
        <end position="208"/>
    </location>
</feature>
<protein>
    <recommendedName>
        <fullName evidence="8">HotDog ACOT-type domain-containing protein</fullName>
    </recommendedName>
</protein>
<dbReference type="SUPFAM" id="SSF54637">
    <property type="entry name" value="Thioesterase/thiol ester dehydrase-isomerase"/>
    <property type="match status" value="2"/>
</dbReference>
<sequence length="404" mass="46146">MFSHRVLKSVASSTFRAFSQHGKAPDMADGNAHLLVTNVRNRLRQIVGASTNWKDHQQALAERILLSKHLANSQEELPAKTMKESEIEVHLPLGTQRSVREKYLNVHNSVRFGRILEDLDSIAVLICYSHTWNKELERSPLSIVTALVDKIDMRRNIIYPDCDIKFTGHVTWVGKTSIEAKMHMTQFHDGAYTPVLDATFVMVARDPENKRAAFVNPLKLESPEEEKIFQQGEINKKRPCSSTHSTQKRLAFGVGFFPKAIWMEDAKLKGLEICHPQERNIFNRIFGGFLMRKAYELGWANACAFAGCRPMLVAVDDIMFRKPVEIGSLLMLSSQVCYTEEHHVQVRVHTEVLDPLTRQHDTTNVFHFTFQVEKPVPAVVPQSYGESMLYLDGKRHFDETMKSQ</sequence>
<dbReference type="EMBL" id="JABFDY010000021">
    <property type="protein sequence ID" value="KAF7691650.1"/>
    <property type="molecule type" value="Genomic_DNA"/>
</dbReference>
<keyword evidence="5" id="KW-0378">Hydrolase</keyword>
<dbReference type="PANTHER" id="PTHR12655">
    <property type="entry name" value="ACYL-COA THIOESTERASE"/>
    <property type="match status" value="1"/>
</dbReference>
<dbReference type="FunFam" id="3.10.129.10:FF:000016">
    <property type="entry name" value="Acyl-coenzyme A thioesterase 9, mitochondrial"/>
    <property type="match status" value="1"/>
</dbReference>
<evidence type="ECO:0000313" key="9">
    <source>
        <dbReference type="EMBL" id="KAF7691650.1"/>
    </source>
</evidence>
<dbReference type="FunFam" id="3.10.129.10:FF:000012">
    <property type="entry name" value="Acyl-coenzyme A thioesterase 9, mitochondrial"/>
    <property type="match status" value="1"/>
</dbReference>
<evidence type="ECO:0000256" key="3">
    <source>
        <dbReference type="ARBA" id="ARBA00022487"/>
    </source>
</evidence>
<evidence type="ECO:0000256" key="1">
    <source>
        <dbReference type="ARBA" id="ARBA00004173"/>
    </source>
</evidence>
<evidence type="ECO:0000313" key="10">
    <source>
        <dbReference type="Proteomes" id="UP000606274"/>
    </source>
</evidence>
<keyword evidence="3" id="KW-0719">Serine esterase</keyword>
<dbReference type="GO" id="GO:0047617">
    <property type="term" value="F:fatty acyl-CoA hydrolase activity"/>
    <property type="evidence" value="ECO:0007669"/>
    <property type="project" value="TreeGrafter"/>
</dbReference>
<evidence type="ECO:0000259" key="8">
    <source>
        <dbReference type="PROSITE" id="PS51770"/>
    </source>
</evidence>
<keyword evidence="10" id="KW-1185">Reference proteome</keyword>
<dbReference type="GO" id="GO:0052689">
    <property type="term" value="F:carboxylic ester hydrolase activity"/>
    <property type="evidence" value="ECO:0007669"/>
    <property type="project" value="UniProtKB-KW"/>
</dbReference>
<comment type="similarity">
    <text evidence="2">Belongs to the acyl coenzyme A hydrolase family.</text>
</comment>
<dbReference type="CDD" id="cd03442">
    <property type="entry name" value="BFIT_BACH"/>
    <property type="match status" value="2"/>
</dbReference>
<evidence type="ECO:0000256" key="6">
    <source>
        <dbReference type="ARBA" id="ARBA00022946"/>
    </source>
</evidence>
<organism evidence="9 10">
    <name type="scientific">Silurus meridionalis</name>
    <name type="common">Southern catfish</name>
    <name type="synonym">Silurus soldatovi meridionalis</name>
    <dbReference type="NCBI Taxonomy" id="175797"/>
    <lineage>
        <taxon>Eukaryota</taxon>
        <taxon>Metazoa</taxon>
        <taxon>Chordata</taxon>
        <taxon>Craniata</taxon>
        <taxon>Vertebrata</taxon>
        <taxon>Euteleostomi</taxon>
        <taxon>Actinopterygii</taxon>
        <taxon>Neopterygii</taxon>
        <taxon>Teleostei</taxon>
        <taxon>Ostariophysi</taxon>
        <taxon>Siluriformes</taxon>
        <taxon>Siluridae</taxon>
        <taxon>Silurus</taxon>
    </lineage>
</organism>
<dbReference type="Proteomes" id="UP000606274">
    <property type="component" value="Unassembled WGS sequence"/>
</dbReference>
<dbReference type="PANTHER" id="PTHR12655:SF0">
    <property type="entry name" value="ACYL-COENZYME A THIOESTERASE 9, MITOCHONDRIAL"/>
    <property type="match status" value="1"/>
</dbReference>
<dbReference type="PROSITE" id="PS51770">
    <property type="entry name" value="HOTDOG_ACOT"/>
    <property type="match status" value="2"/>
</dbReference>
<evidence type="ECO:0000256" key="5">
    <source>
        <dbReference type="ARBA" id="ARBA00022801"/>
    </source>
</evidence>
<feature type="domain" description="HotDog ACOT-type" evidence="8">
    <location>
        <begin position="264"/>
        <end position="376"/>
    </location>
</feature>
<name>A0A8T0AJF0_SILME</name>
<comment type="subcellular location">
    <subcellularLocation>
        <location evidence="1">Mitochondrion</location>
    </subcellularLocation>
</comment>
<evidence type="ECO:0000256" key="7">
    <source>
        <dbReference type="ARBA" id="ARBA00023128"/>
    </source>
</evidence>
<evidence type="ECO:0000256" key="4">
    <source>
        <dbReference type="ARBA" id="ARBA00022737"/>
    </source>
</evidence>
<dbReference type="GO" id="GO:0006637">
    <property type="term" value="P:acyl-CoA metabolic process"/>
    <property type="evidence" value="ECO:0007669"/>
    <property type="project" value="TreeGrafter"/>
</dbReference>
<dbReference type="AlphaFoldDB" id="A0A8T0AJF0"/>
<dbReference type="InterPro" id="IPR033120">
    <property type="entry name" value="HOTDOG_ACOT"/>
</dbReference>
<comment type="caution">
    <text evidence="9">The sequence shown here is derived from an EMBL/GenBank/DDBJ whole genome shotgun (WGS) entry which is preliminary data.</text>
</comment>
<dbReference type="InterPro" id="IPR029069">
    <property type="entry name" value="HotDog_dom_sf"/>
</dbReference>
<accession>A0A8T0AJF0</accession>
<keyword evidence="6" id="KW-0809">Transit peptide</keyword>
<dbReference type="Gene3D" id="3.10.129.10">
    <property type="entry name" value="Hotdog Thioesterase"/>
    <property type="match status" value="2"/>
</dbReference>
<dbReference type="GO" id="GO:0005739">
    <property type="term" value="C:mitochondrion"/>
    <property type="evidence" value="ECO:0007669"/>
    <property type="project" value="UniProtKB-SubCell"/>
</dbReference>
<keyword evidence="4" id="KW-0677">Repeat</keyword>
<proteinExistence type="inferred from homology"/>
<evidence type="ECO:0000256" key="2">
    <source>
        <dbReference type="ARBA" id="ARBA00010458"/>
    </source>
</evidence>